<dbReference type="GeneID" id="77007866"/>
<reference evidence="6 7" key="1">
    <citation type="submission" date="2014-04" db="EMBL/GenBank/DDBJ databases">
        <authorList>
            <person name="Bishop-Lilly K.A."/>
            <person name="Broomall S.M."/>
            <person name="Chain P.S."/>
            <person name="Chertkov O."/>
            <person name="Coyne S.R."/>
            <person name="Daligault H.E."/>
            <person name="Davenport K.W."/>
            <person name="Erkkila T."/>
            <person name="Frey K.G."/>
            <person name="Gibbons H.S."/>
            <person name="Gu W."/>
            <person name="Jaissle J."/>
            <person name="Johnson S.L."/>
            <person name="Koroleva G.I."/>
            <person name="Ladner J.T."/>
            <person name="Lo C.-C."/>
            <person name="Minogue T.D."/>
            <person name="Munk C."/>
            <person name="Palacios G.F."/>
            <person name="Redden C.L."/>
            <person name="Rosenzweig C.N."/>
            <person name="Scholz M.B."/>
            <person name="Teshima H."/>
            <person name="Xu Y."/>
        </authorList>
    </citation>
    <scope>NUCLEOTIDE SEQUENCE [LARGE SCALE GENOMIC DNA]</scope>
    <source>
        <strain evidence="6 7">8244</strain>
    </source>
</reference>
<evidence type="ECO:0000256" key="1">
    <source>
        <dbReference type="ARBA" id="ARBA00007754"/>
    </source>
</evidence>
<feature type="active site" description="Proton donor" evidence="4">
    <location>
        <position position="173"/>
    </location>
</feature>
<dbReference type="HOGENOM" id="CLU_016930_2_0_9"/>
<protein>
    <submittedName>
        <fullName evidence="6">Glycosyl hydrolase 26 family protein</fullName>
    </submittedName>
</protein>
<dbReference type="GO" id="GO:0016985">
    <property type="term" value="F:mannan endo-1,4-beta-mannosidase activity"/>
    <property type="evidence" value="ECO:0007669"/>
    <property type="project" value="InterPro"/>
</dbReference>
<name>A0A090YDB3_PAEMA</name>
<dbReference type="PATRIC" id="fig|44252.3.peg.5101"/>
<dbReference type="PRINTS" id="PR00739">
    <property type="entry name" value="GLHYDRLASE26"/>
</dbReference>
<keyword evidence="7" id="KW-1185">Reference proteome</keyword>
<evidence type="ECO:0000313" key="6">
    <source>
        <dbReference type="EMBL" id="KFM95852.1"/>
    </source>
</evidence>
<dbReference type="PROSITE" id="PS51764">
    <property type="entry name" value="GH26"/>
    <property type="match status" value="1"/>
</dbReference>
<dbReference type="EMBL" id="JMQA01000041">
    <property type="protein sequence ID" value="KFM95852.1"/>
    <property type="molecule type" value="Genomic_DNA"/>
</dbReference>
<dbReference type="InterPro" id="IPR022790">
    <property type="entry name" value="GH26_dom"/>
</dbReference>
<dbReference type="OrthoDB" id="9803686at2"/>
<dbReference type="GO" id="GO:0006080">
    <property type="term" value="P:substituted mannan metabolic process"/>
    <property type="evidence" value="ECO:0007669"/>
    <property type="project" value="InterPro"/>
</dbReference>
<evidence type="ECO:0000313" key="7">
    <source>
        <dbReference type="Proteomes" id="UP000029278"/>
    </source>
</evidence>
<dbReference type="RefSeq" id="WP_036623840.1">
    <property type="nucleotide sequence ID" value="NZ_BOSD01000022.1"/>
</dbReference>
<dbReference type="SUPFAM" id="SSF51445">
    <property type="entry name" value="(Trans)glycosidases"/>
    <property type="match status" value="1"/>
</dbReference>
<dbReference type="PANTHER" id="PTHR40079">
    <property type="entry name" value="MANNAN ENDO-1,4-BETA-MANNOSIDASE E-RELATED"/>
    <property type="match status" value="1"/>
</dbReference>
<feature type="domain" description="GH26" evidence="5">
    <location>
        <begin position="15"/>
        <end position="317"/>
    </location>
</feature>
<keyword evidence="2 4" id="KW-0378">Hydrolase</keyword>
<dbReference type="InterPro" id="IPR000805">
    <property type="entry name" value="Glyco_hydro_26"/>
</dbReference>
<accession>A0A090YDB3</accession>
<comment type="similarity">
    <text evidence="1 4">Belongs to the glycosyl hydrolase 26 family.</text>
</comment>
<dbReference type="PANTHER" id="PTHR40079:SF4">
    <property type="entry name" value="GH26 DOMAIN-CONTAINING PROTEIN-RELATED"/>
    <property type="match status" value="1"/>
</dbReference>
<evidence type="ECO:0000256" key="2">
    <source>
        <dbReference type="ARBA" id="ARBA00022801"/>
    </source>
</evidence>
<feature type="active site" description="Nucleophile" evidence="4">
    <location>
        <position position="265"/>
    </location>
</feature>
<organism evidence="6 7">
    <name type="scientific">Paenibacillus macerans</name>
    <name type="common">Bacillus macerans</name>
    <dbReference type="NCBI Taxonomy" id="44252"/>
    <lineage>
        <taxon>Bacteria</taxon>
        <taxon>Bacillati</taxon>
        <taxon>Bacillota</taxon>
        <taxon>Bacilli</taxon>
        <taxon>Bacillales</taxon>
        <taxon>Paenibacillaceae</taxon>
        <taxon>Paenibacillus</taxon>
    </lineage>
</organism>
<dbReference type="InterPro" id="IPR017853">
    <property type="entry name" value="GH"/>
</dbReference>
<sequence>MQTINTAPCNPKASDEVRSVLNYFGEIRGKGIITGQHTQTIAQEELHYIREATGKLPALCGFELLGYSPNINYQDSGEECLLEVAENKDTLQKAWEWAEKKQGLITFTWHWFSPLSGRDKSFYAEHTDFDATKAIVEGTAEYKALLSDMDYMAEILREFRDKRIPILWRPFHESEGTWFWWGSKGPEAAKQLYRIMYERYTNHHDLTNLIWVWNSPLSEGYVGDEVVDIISRDLYPPAHQHTDLRKEYEELVRITPTPKLAALGEIGPIPSVRSLSESRIPWLWFMTWSNDFGKTEKFTTKEELRSAYHCDYAITLDKLPKLY</sequence>
<evidence type="ECO:0000256" key="3">
    <source>
        <dbReference type="ARBA" id="ARBA00023295"/>
    </source>
</evidence>
<dbReference type="AlphaFoldDB" id="A0A090YDB3"/>
<keyword evidence="3 4" id="KW-0326">Glycosidase</keyword>
<dbReference type="Pfam" id="PF02156">
    <property type="entry name" value="Glyco_hydro_26"/>
    <property type="match status" value="1"/>
</dbReference>
<evidence type="ECO:0000256" key="4">
    <source>
        <dbReference type="PROSITE-ProRule" id="PRU01100"/>
    </source>
</evidence>
<evidence type="ECO:0000259" key="5">
    <source>
        <dbReference type="PROSITE" id="PS51764"/>
    </source>
</evidence>
<comment type="caution">
    <text evidence="6">The sequence shown here is derived from an EMBL/GenBank/DDBJ whole genome shotgun (WGS) entry which is preliminary data.</text>
</comment>
<dbReference type="Gene3D" id="3.20.20.80">
    <property type="entry name" value="Glycosidases"/>
    <property type="match status" value="1"/>
</dbReference>
<gene>
    <name evidence="6" type="ORF">DJ90_2222</name>
</gene>
<proteinExistence type="inferred from homology"/>
<dbReference type="STRING" id="44252.DJ90_2222"/>
<dbReference type="Proteomes" id="UP000029278">
    <property type="component" value="Unassembled WGS sequence"/>
</dbReference>